<keyword evidence="1" id="KW-0614">Plasmid</keyword>
<dbReference type="EMBL" id="CP022760">
    <property type="protein sequence ID" value="AXV84198.1"/>
    <property type="molecule type" value="Genomic_DNA"/>
</dbReference>
<dbReference type="Pfam" id="PF14112">
    <property type="entry name" value="DUF4284"/>
    <property type="match status" value="1"/>
</dbReference>
<reference evidence="1 2" key="1">
    <citation type="submission" date="2017-08" db="EMBL/GenBank/DDBJ databases">
        <title>Genome sequences of Ralstonia solanacearum Species Complex (RSSC) isolated from Potato bacterial wilts in Korea.</title>
        <authorList>
            <person name="Cho H."/>
            <person name="Song E.-S."/>
            <person name="Lee Y.K."/>
            <person name="Lee S."/>
            <person name="Lee S.-W."/>
            <person name="Jo A."/>
            <person name="Kim J.-G."/>
            <person name="Hwang I."/>
        </authorList>
    </citation>
    <scope>NUCLEOTIDE SEQUENCE [LARGE SCALE GENOMIC DNA]</scope>
    <source>
        <strain evidence="1 2">T98</strain>
        <plasmid evidence="1 2">unnamed</plasmid>
    </source>
</reference>
<proteinExistence type="predicted"/>
<protein>
    <recommendedName>
        <fullName evidence="3">Immunity protein 22</fullName>
    </recommendedName>
</protein>
<dbReference type="InterPro" id="IPR025560">
    <property type="entry name" value="Imm22"/>
</dbReference>
<dbReference type="AlphaFoldDB" id="A0AAD0WIH9"/>
<geneLocation type="plasmid" evidence="1 2">
    <name>unnamed</name>
</geneLocation>
<gene>
    <name evidence="1" type="ORF">CJO77_22025</name>
</gene>
<evidence type="ECO:0000313" key="1">
    <source>
        <dbReference type="EMBL" id="AXV84198.1"/>
    </source>
</evidence>
<name>A0AAD0WIH9_RALSL</name>
<sequence>MIDMGKDLKVSIWVGEFSDLDDLLQYVDVRYDDAGNLSNDFWRDIGIDWFDDDFREAALIDGRDLREEISEFSYGSSFADEVARDIGSDRKEGGSGIIMLYDFDYSARGCGGRSGRVRFVGSYDYRK</sequence>
<evidence type="ECO:0000313" key="2">
    <source>
        <dbReference type="Proteomes" id="UP000261758"/>
    </source>
</evidence>
<dbReference type="RefSeq" id="WP_013210206.1">
    <property type="nucleotide sequence ID" value="NZ_CP022760.1"/>
</dbReference>
<organism evidence="1 2">
    <name type="scientific">Ralstonia solanacearum</name>
    <name type="common">Pseudomonas solanacearum</name>
    <dbReference type="NCBI Taxonomy" id="305"/>
    <lineage>
        <taxon>Bacteria</taxon>
        <taxon>Pseudomonadati</taxon>
        <taxon>Pseudomonadota</taxon>
        <taxon>Betaproteobacteria</taxon>
        <taxon>Burkholderiales</taxon>
        <taxon>Burkholderiaceae</taxon>
        <taxon>Ralstonia</taxon>
        <taxon>Ralstonia solanacearum species complex</taxon>
    </lineage>
</organism>
<dbReference type="Proteomes" id="UP000261758">
    <property type="component" value="Plasmid unnamed"/>
</dbReference>
<accession>A0AAD0WIH9</accession>
<evidence type="ECO:0008006" key="3">
    <source>
        <dbReference type="Google" id="ProtNLM"/>
    </source>
</evidence>